<accession>A0A7W5FDZ1</accession>
<feature type="transmembrane region" description="Helical" evidence="1">
    <location>
        <begin position="219"/>
        <end position="238"/>
    </location>
</feature>
<feature type="transmembrane region" description="Helical" evidence="1">
    <location>
        <begin position="181"/>
        <end position="199"/>
    </location>
</feature>
<feature type="transmembrane region" description="Helical" evidence="1">
    <location>
        <begin position="119"/>
        <end position="144"/>
    </location>
</feature>
<evidence type="ECO:0000313" key="3">
    <source>
        <dbReference type="Proteomes" id="UP000590749"/>
    </source>
</evidence>
<sequence>MWRKAAAVCLVAAPIALTVATGVDPALGDDQGYGIYRQHPGAVQAHSILLHWAWVLFVPGLLGLLTPIRERGAVLARIAWISVIVGLTTFSALMANDFFLLALEQTLPDARVQAVDEKFLAMSVTVAGWQWPGLIGWGLSLVLTPIAAARGRVIDWWTAGAALLGMALYLVFAISPVPLCLLGPVVLIGAYGAAAWRLVRPTAAPAAERDSFGTFRRRFGLFSLYAAPALFALGMATVPDWGADVADSVARPVQTQVSALFLHLGWVFFVPAVLAVASRANRFTRVAAGITVLALINFSGLMVGDSADLAARQVLDAATADRVAETLGGYAAFTFGWALPAMLFSLLGLIAVAVGAAVGRTTRWWTAALVVAGIVAFLGLGLGPIGVTGPLLLLAGFGLMARDLARSPAPAPTPVPAAA</sequence>
<feature type="transmembrane region" description="Helical" evidence="1">
    <location>
        <begin position="78"/>
        <end position="99"/>
    </location>
</feature>
<feature type="transmembrane region" description="Helical" evidence="1">
    <location>
        <begin position="258"/>
        <end position="276"/>
    </location>
</feature>
<feature type="transmembrane region" description="Helical" evidence="1">
    <location>
        <begin position="365"/>
        <end position="387"/>
    </location>
</feature>
<name>A0A7W5FDZ1_9ACTN</name>
<keyword evidence="1" id="KW-0472">Membrane</keyword>
<protein>
    <submittedName>
        <fullName evidence="2">Uncharacterized protein</fullName>
    </submittedName>
</protein>
<dbReference type="EMBL" id="JACHXF010000004">
    <property type="protein sequence ID" value="MBB3094958.1"/>
    <property type="molecule type" value="Genomic_DNA"/>
</dbReference>
<organism evidence="2 3">
    <name type="scientific">Actinoplanes campanulatus</name>
    <dbReference type="NCBI Taxonomy" id="113559"/>
    <lineage>
        <taxon>Bacteria</taxon>
        <taxon>Bacillati</taxon>
        <taxon>Actinomycetota</taxon>
        <taxon>Actinomycetes</taxon>
        <taxon>Micromonosporales</taxon>
        <taxon>Micromonosporaceae</taxon>
        <taxon>Actinoplanes</taxon>
    </lineage>
</organism>
<keyword evidence="1" id="KW-1133">Transmembrane helix</keyword>
<dbReference type="RefSeq" id="WP_183219233.1">
    <property type="nucleotide sequence ID" value="NZ_BMPW01000003.1"/>
</dbReference>
<feature type="transmembrane region" description="Helical" evidence="1">
    <location>
        <begin position="283"/>
        <end position="303"/>
    </location>
</feature>
<reference evidence="2 3" key="1">
    <citation type="submission" date="2020-08" db="EMBL/GenBank/DDBJ databases">
        <title>Genomic Encyclopedia of Type Strains, Phase III (KMG-III): the genomes of soil and plant-associated and newly described type strains.</title>
        <authorList>
            <person name="Whitman W."/>
        </authorList>
    </citation>
    <scope>NUCLEOTIDE SEQUENCE [LARGE SCALE GENOMIC DNA]</scope>
    <source>
        <strain evidence="2 3">CECT 3287</strain>
    </source>
</reference>
<comment type="caution">
    <text evidence="2">The sequence shown here is derived from an EMBL/GenBank/DDBJ whole genome shotgun (WGS) entry which is preliminary data.</text>
</comment>
<gene>
    <name evidence="2" type="ORF">FHR83_002621</name>
</gene>
<keyword evidence="3" id="KW-1185">Reference proteome</keyword>
<evidence type="ECO:0000256" key="1">
    <source>
        <dbReference type="SAM" id="Phobius"/>
    </source>
</evidence>
<dbReference type="AlphaFoldDB" id="A0A7W5FDZ1"/>
<feature type="transmembrane region" description="Helical" evidence="1">
    <location>
        <begin position="337"/>
        <end position="358"/>
    </location>
</feature>
<proteinExistence type="predicted"/>
<feature type="transmembrane region" description="Helical" evidence="1">
    <location>
        <begin position="156"/>
        <end position="175"/>
    </location>
</feature>
<evidence type="ECO:0000313" key="2">
    <source>
        <dbReference type="EMBL" id="MBB3094958.1"/>
    </source>
</evidence>
<feature type="transmembrane region" description="Helical" evidence="1">
    <location>
        <begin position="46"/>
        <end position="66"/>
    </location>
</feature>
<keyword evidence="1" id="KW-0812">Transmembrane</keyword>
<dbReference type="Proteomes" id="UP000590749">
    <property type="component" value="Unassembled WGS sequence"/>
</dbReference>